<reference evidence="1" key="1">
    <citation type="submission" date="2021-05" db="EMBL/GenBank/DDBJ databases">
        <authorList>
            <person name="Alioto T."/>
            <person name="Alioto T."/>
            <person name="Gomez Garrido J."/>
        </authorList>
    </citation>
    <scope>NUCLEOTIDE SEQUENCE</scope>
</reference>
<protein>
    <submittedName>
        <fullName evidence="1">(northern house mosquito) hypothetical protein</fullName>
    </submittedName>
</protein>
<sequence length="102" mass="11889">MPEIRTSSSRLTTSPVDIRTTSPCCTTRSAITIPTSSTSRFCPRSVTTRNLPNPIRTLVRIWFQLVRSIIAMDANRIFKKTPRKTFRMVRRKLLRKRLRPSR</sequence>
<evidence type="ECO:0000313" key="1">
    <source>
        <dbReference type="EMBL" id="CAG6579614.1"/>
    </source>
</evidence>
<dbReference type="EMBL" id="HBUE01302462">
    <property type="protein sequence ID" value="CAG6579614.1"/>
    <property type="molecule type" value="Transcribed_RNA"/>
</dbReference>
<name>A0A8D8JTK9_CULPI</name>
<dbReference type="EMBL" id="HBUE01196444">
    <property type="protein sequence ID" value="CAG6527888.1"/>
    <property type="molecule type" value="Transcribed_RNA"/>
</dbReference>
<organism evidence="1">
    <name type="scientific">Culex pipiens</name>
    <name type="common">House mosquito</name>
    <dbReference type="NCBI Taxonomy" id="7175"/>
    <lineage>
        <taxon>Eukaryota</taxon>
        <taxon>Metazoa</taxon>
        <taxon>Ecdysozoa</taxon>
        <taxon>Arthropoda</taxon>
        <taxon>Hexapoda</taxon>
        <taxon>Insecta</taxon>
        <taxon>Pterygota</taxon>
        <taxon>Neoptera</taxon>
        <taxon>Endopterygota</taxon>
        <taxon>Diptera</taxon>
        <taxon>Nematocera</taxon>
        <taxon>Culicoidea</taxon>
        <taxon>Culicidae</taxon>
        <taxon>Culicinae</taxon>
        <taxon>Culicini</taxon>
        <taxon>Culex</taxon>
        <taxon>Culex</taxon>
    </lineage>
</organism>
<dbReference type="AlphaFoldDB" id="A0A8D8JTK9"/>
<accession>A0A8D8JTK9</accession>
<proteinExistence type="predicted"/>